<evidence type="ECO:0000259" key="1">
    <source>
        <dbReference type="Pfam" id="PF01261"/>
    </source>
</evidence>
<dbReference type="RefSeq" id="WP_258215767.1">
    <property type="nucleotide sequence ID" value="NZ_JANQBD010000018.1"/>
</dbReference>
<comment type="caution">
    <text evidence="2">The sequence shown here is derived from an EMBL/GenBank/DDBJ whole genome shotgun (WGS) entry which is preliminary data.</text>
</comment>
<protein>
    <submittedName>
        <fullName evidence="2">Sugar phosphate isomerase/epimerase</fullName>
    </submittedName>
</protein>
<dbReference type="EMBL" id="JANQBD010000018">
    <property type="protein sequence ID" value="MCR8634205.1"/>
    <property type="molecule type" value="Genomic_DNA"/>
</dbReference>
<proteinExistence type="predicted"/>
<dbReference type="SUPFAM" id="SSF51658">
    <property type="entry name" value="Xylose isomerase-like"/>
    <property type="match status" value="1"/>
</dbReference>
<sequence>MRSKFAVQLYTLRNEIEQDFPGVLKQLKQMGWAGVQMRVPSQYRAEEAAQIAKEIGIVTAGMHFPIERFEHDLENVVKEAGLFQTKDVICPYVTEDWRNEDGYRKVKRILTDAANKLVPLGLRVSYHNHDFEFATKLDGRSALEYMLDPTDGNPILAEIDVYWVKKAGKDPLAFIQPYTGRMPIIHLKDMTNDERKTFAPIGTGTIAFEPILDWCMKSEVEWLVVEQDVCLGDPMDSVRTSLHNLNKMAERYEAGAV</sequence>
<name>A0ABT1YN98_9BACL</name>
<dbReference type="Pfam" id="PF01261">
    <property type="entry name" value="AP_endonuc_2"/>
    <property type="match status" value="1"/>
</dbReference>
<organism evidence="2 3">
    <name type="scientific">Paenibacillus radicis</name>
    <name type="common">ex Xue et al. 2023</name>
    <dbReference type="NCBI Taxonomy" id="2972489"/>
    <lineage>
        <taxon>Bacteria</taxon>
        <taxon>Bacillati</taxon>
        <taxon>Bacillota</taxon>
        <taxon>Bacilli</taxon>
        <taxon>Bacillales</taxon>
        <taxon>Paenibacillaceae</taxon>
        <taxon>Paenibacillus</taxon>
    </lineage>
</organism>
<dbReference type="Gene3D" id="3.20.20.150">
    <property type="entry name" value="Divalent-metal-dependent TIM barrel enzymes"/>
    <property type="match status" value="1"/>
</dbReference>
<accession>A0ABT1YN98</accession>
<dbReference type="GO" id="GO:0016853">
    <property type="term" value="F:isomerase activity"/>
    <property type="evidence" value="ECO:0007669"/>
    <property type="project" value="UniProtKB-KW"/>
</dbReference>
<feature type="domain" description="Xylose isomerase-like TIM barrel" evidence="1">
    <location>
        <begin position="25"/>
        <end position="226"/>
    </location>
</feature>
<dbReference type="Proteomes" id="UP001300012">
    <property type="component" value="Unassembled WGS sequence"/>
</dbReference>
<dbReference type="InterPro" id="IPR013022">
    <property type="entry name" value="Xyl_isomerase-like_TIM-brl"/>
</dbReference>
<gene>
    <name evidence="2" type="ORF">NV381_23725</name>
</gene>
<dbReference type="PANTHER" id="PTHR12110">
    <property type="entry name" value="HYDROXYPYRUVATE ISOMERASE"/>
    <property type="match status" value="1"/>
</dbReference>
<keyword evidence="3" id="KW-1185">Reference proteome</keyword>
<keyword evidence="2" id="KW-0413">Isomerase</keyword>
<evidence type="ECO:0000313" key="3">
    <source>
        <dbReference type="Proteomes" id="UP001300012"/>
    </source>
</evidence>
<dbReference type="PANTHER" id="PTHR12110:SF41">
    <property type="entry name" value="INOSOSE DEHYDRATASE"/>
    <property type="match status" value="1"/>
</dbReference>
<dbReference type="InterPro" id="IPR036237">
    <property type="entry name" value="Xyl_isomerase-like_sf"/>
</dbReference>
<dbReference type="InterPro" id="IPR050312">
    <property type="entry name" value="IolE/XylAMocC-like"/>
</dbReference>
<evidence type="ECO:0000313" key="2">
    <source>
        <dbReference type="EMBL" id="MCR8634205.1"/>
    </source>
</evidence>
<reference evidence="2 3" key="1">
    <citation type="submission" date="2022-08" db="EMBL/GenBank/DDBJ databases">
        <title>Paenibacillus endoradicis sp. nov., Paenibacillus radicibacter sp. nov and Paenibacillus pararadicis sp. nov., three cold-adapted plant growth-promoting bacteria isolated from root of Larix gmelinii in Great Khingan.</title>
        <authorList>
            <person name="Xue H."/>
        </authorList>
    </citation>
    <scope>NUCLEOTIDE SEQUENCE [LARGE SCALE GENOMIC DNA]</scope>
    <source>
        <strain evidence="2 3">N5-1-1-5</strain>
    </source>
</reference>